<evidence type="ECO:0000313" key="4">
    <source>
        <dbReference type="Proteomes" id="UP001443914"/>
    </source>
</evidence>
<organism evidence="3 4">
    <name type="scientific">Saponaria officinalis</name>
    <name type="common">Common soapwort</name>
    <name type="synonym">Lychnis saponaria</name>
    <dbReference type="NCBI Taxonomy" id="3572"/>
    <lineage>
        <taxon>Eukaryota</taxon>
        <taxon>Viridiplantae</taxon>
        <taxon>Streptophyta</taxon>
        <taxon>Embryophyta</taxon>
        <taxon>Tracheophyta</taxon>
        <taxon>Spermatophyta</taxon>
        <taxon>Magnoliopsida</taxon>
        <taxon>eudicotyledons</taxon>
        <taxon>Gunneridae</taxon>
        <taxon>Pentapetalae</taxon>
        <taxon>Caryophyllales</taxon>
        <taxon>Caryophyllaceae</taxon>
        <taxon>Caryophylleae</taxon>
        <taxon>Saponaria</taxon>
    </lineage>
</organism>
<accession>A0AAW1NHN8</accession>
<dbReference type="Proteomes" id="UP001443914">
    <property type="component" value="Unassembled WGS sequence"/>
</dbReference>
<reference evidence="3" key="1">
    <citation type="submission" date="2024-03" db="EMBL/GenBank/DDBJ databases">
        <title>WGS assembly of Saponaria officinalis var. Norfolk2.</title>
        <authorList>
            <person name="Jenkins J."/>
            <person name="Shu S."/>
            <person name="Grimwood J."/>
            <person name="Barry K."/>
            <person name="Goodstein D."/>
            <person name="Schmutz J."/>
            <person name="Leebens-Mack J."/>
            <person name="Osbourn A."/>
        </authorList>
    </citation>
    <scope>NUCLEOTIDE SEQUENCE [LARGE SCALE GENOMIC DNA]</scope>
    <source>
        <strain evidence="3">JIC</strain>
    </source>
</reference>
<sequence>MSLRRLRSSSSSSSVVPSRPQLAATKTLELIHSDICTFLPHHRELIREIYGFGENVEFYIPTDKERADFVSPGWACLYAYPFSLGLRFPFPKLIQDFFREYGIAMGQLVPGGWKILAAVVALLEARQLSLKVGDLEACYTCRSLGVGRYTFRVVERAPHLITPVGAPSDKGWRAHYVFVRISSLGPDVDYVYDTWCGAAELPDAARSEGGEEVIDQLFALPENQRSFEALFQDRDIVDVARTLSKVAKEVVVEIDDEETSSEMSGVSGNLKRVAPSGLLGEMKRLRKASASAFLVQSVEADPSRSYGAEMGRPNSRPPPVSAKSSARSSARLAPLQLNRATSAPTASEEIVARFPPDFRASHIESLPVLKQLLFGRGAEALDAKDAQANCAELAMLLFQGLQSSLSLCDAMRTAENEREVAALQARLAKEKELERELRVKQAEEQVLDLKALLAKERKELSKYRDESLALSEQLQACQEQSVSREDLVREISGYYTWLARIKCMEECARGEHLSWDVNKERVEFTETFGMPLDFLSSGAERGESSGVATVDAVDPVVGGGLSEGGGPTHTNALPMLGTPPSFAQPEVPEGAAPTQDEN</sequence>
<evidence type="ECO:0008006" key="5">
    <source>
        <dbReference type="Google" id="ProtNLM"/>
    </source>
</evidence>
<protein>
    <recommendedName>
        <fullName evidence="5">Transposase (Putative), gypsy type</fullName>
    </recommendedName>
</protein>
<evidence type="ECO:0000256" key="1">
    <source>
        <dbReference type="SAM" id="Coils"/>
    </source>
</evidence>
<keyword evidence="4" id="KW-1185">Reference proteome</keyword>
<feature type="compositionally biased region" description="Low complexity" evidence="2">
    <location>
        <begin position="321"/>
        <end position="334"/>
    </location>
</feature>
<dbReference type="EMBL" id="JBDFQZ010000001">
    <property type="protein sequence ID" value="KAK9756440.1"/>
    <property type="molecule type" value="Genomic_DNA"/>
</dbReference>
<gene>
    <name evidence="3" type="ORF">RND81_01G097600</name>
</gene>
<proteinExistence type="predicted"/>
<feature type="region of interest" description="Disordered" evidence="2">
    <location>
        <begin position="558"/>
        <end position="598"/>
    </location>
</feature>
<feature type="compositionally biased region" description="Gly residues" evidence="2">
    <location>
        <begin position="558"/>
        <end position="567"/>
    </location>
</feature>
<feature type="region of interest" description="Disordered" evidence="2">
    <location>
        <begin position="303"/>
        <end position="341"/>
    </location>
</feature>
<dbReference type="AlphaFoldDB" id="A0AAW1NHN8"/>
<name>A0AAW1NHN8_SAPOF</name>
<keyword evidence="1" id="KW-0175">Coiled coil</keyword>
<evidence type="ECO:0000313" key="3">
    <source>
        <dbReference type="EMBL" id="KAK9756440.1"/>
    </source>
</evidence>
<evidence type="ECO:0000256" key="2">
    <source>
        <dbReference type="SAM" id="MobiDB-lite"/>
    </source>
</evidence>
<feature type="coiled-coil region" evidence="1">
    <location>
        <begin position="411"/>
        <end position="480"/>
    </location>
</feature>
<comment type="caution">
    <text evidence="3">The sequence shown here is derived from an EMBL/GenBank/DDBJ whole genome shotgun (WGS) entry which is preliminary data.</text>
</comment>